<sequence>MWEKTKKVFNLFFRVCPAIIIIAYTFIVFLLFIDNKLITNTTLINQVSVMAIIFSLPGIIAQIATTLNPKKKIYKLSCRCPKCKFLIEMDMKEE</sequence>
<keyword evidence="3" id="KW-1185">Reference proteome</keyword>
<proteinExistence type="predicted"/>
<keyword evidence="1" id="KW-1133">Transmembrane helix</keyword>
<feature type="transmembrane region" description="Helical" evidence="1">
    <location>
        <begin position="45"/>
        <end position="67"/>
    </location>
</feature>
<name>A0ABT9WS14_9BACI</name>
<evidence type="ECO:0000313" key="3">
    <source>
        <dbReference type="Proteomes" id="UP001223586"/>
    </source>
</evidence>
<evidence type="ECO:0000256" key="1">
    <source>
        <dbReference type="SAM" id="Phobius"/>
    </source>
</evidence>
<gene>
    <name evidence="2" type="ORF">J2S08_001843</name>
</gene>
<accession>A0ABT9WS14</accession>
<keyword evidence="1" id="KW-0472">Membrane</keyword>
<dbReference type="EMBL" id="JAUSTT010000009">
    <property type="protein sequence ID" value="MDQ0176007.1"/>
    <property type="molecule type" value="Genomic_DNA"/>
</dbReference>
<comment type="caution">
    <text evidence="2">The sequence shown here is derived from an EMBL/GenBank/DDBJ whole genome shotgun (WGS) entry which is preliminary data.</text>
</comment>
<dbReference type="Proteomes" id="UP001223586">
    <property type="component" value="Unassembled WGS sequence"/>
</dbReference>
<feature type="transmembrane region" description="Helical" evidence="1">
    <location>
        <begin position="12"/>
        <end position="33"/>
    </location>
</feature>
<protein>
    <submittedName>
        <fullName evidence="2">Uncharacterized protein</fullName>
    </submittedName>
</protein>
<organism evidence="2 3">
    <name type="scientific">Bacillus chungangensis</name>
    <dbReference type="NCBI Taxonomy" id="587633"/>
    <lineage>
        <taxon>Bacteria</taxon>
        <taxon>Bacillati</taxon>
        <taxon>Bacillota</taxon>
        <taxon>Bacilli</taxon>
        <taxon>Bacillales</taxon>
        <taxon>Bacillaceae</taxon>
        <taxon>Bacillus</taxon>
    </lineage>
</organism>
<keyword evidence="1" id="KW-0812">Transmembrane</keyword>
<evidence type="ECO:0000313" key="2">
    <source>
        <dbReference type="EMBL" id="MDQ0176007.1"/>
    </source>
</evidence>
<reference evidence="2 3" key="1">
    <citation type="submission" date="2023-07" db="EMBL/GenBank/DDBJ databases">
        <title>Genomic Encyclopedia of Type Strains, Phase IV (KMG-IV): sequencing the most valuable type-strain genomes for metagenomic binning, comparative biology and taxonomic classification.</title>
        <authorList>
            <person name="Goeker M."/>
        </authorList>
    </citation>
    <scope>NUCLEOTIDE SEQUENCE [LARGE SCALE GENOMIC DNA]</scope>
    <source>
        <strain evidence="2 3">DSM 23837</strain>
    </source>
</reference>